<evidence type="ECO:0000313" key="5">
    <source>
        <dbReference type="EMBL" id="KNC23522.1"/>
    </source>
</evidence>
<dbReference type="STRING" id="7375.A0A0L0BTZ6"/>
<dbReference type="PANTHER" id="PTHR11008">
    <property type="entry name" value="PROTEIN TAKEOUT-LIKE PROTEIN"/>
    <property type="match status" value="1"/>
</dbReference>
<reference evidence="5 6" key="1">
    <citation type="journal article" date="2015" name="Nat. Commun.">
        <title>Lucilia cuprina genome unlocks parasitic fly biology to underpin future interventions.</title>
        <authorList>
            <person name="Anstead C.A."/>
            <person name="Korhonen P.K."/>
            <person name="Young N.D."/>
            <person name="Hall R.S."/>
            <person name="Jex A.R."/>
            <person name="Murali S.C."/>
            <person name="Hughes D.S."/>
            <person name="Lee S.F."/>
            <person name="Perry T."/>
            <person name="Stroehlein A.J."/>
            <person name="Ansell B.R."/>
            <person name="Breugelmans B."/>
            <person name="Hofmann A."/>
            <person name="Qu J."/>
            <person name="Dugan S."/>
            <person name="Lee S.L."/>
            <person name="Chao H."/>
            <person name="Dinh H."/>
            <person name="Han Y."/>
            <person name="Doddapaneni H.V."/>
            <person name="Worley K.C."/>
            <person name="Muzny D.M."/>
            <person name="Ioannidis P."/>
            <person name="Waterhouse R.M."/>
            <person name="Zdobnov E.M."/>
            <person name="James P.J."/>
            <person name="Bagnall N.H."/>
            <person name="Kotze A.C."/>
            <person name="Gibbs R.A."/>
            <person name="Richards S."/>
            <person name="Batterham P."/>
            <person name="Gasser R.B."/>
        </authorList>
    </citation>
    <scope>NUCLEOTIDE SEQUENCE [LARGE SCALE GENOMIC DNA]</scope>
    <source>
        <strain evidence="5 6">LS</strain>
        <tissue evidence="5">Full body</tissue>
    </source>
</reference>
<feature type="signal peptide" evidence="4">
    <location>
        <begin position="1"/>
        <end position="21"/>
    </location>
</feature>
<dbReference type="Pfam" id="PF06585">
    <property type="entry name" value="JHBP"/>
    <property type="match status" value="1"/>
</dbReference>
<proteinExistence type="inferred from homology"/>
<organism evidence="5 6">
    <name type="scientific">Lucilia cuprina</name>
    <name type="common">Green bottle fly</name>
    <name type="synonym">Australian sheep blowfly</name>
    <dbReference type="NCBI Taxonomy" id="7375"/>
    <lineage>
        <taxon>Eukaryota</taxon>
        <taxon>Metazoa</taxon>
        <taxon>Ecdysozoa</taxon>
        <taxon>Arthropoda</taxon>
        <taxon>Hexapoda</taxon>
        <taxon>Insecta</taxon>
        <taxon>Pterygota</taxon>
        <taxon>Neoptera</taxon>
        <taxon>Endopterygota</taxon>
        <taxon>Diptera</taxon>
        <taxon>Brachycera</taxon>
        <taxon>Muscomorpha</taxon>
        <taxon>Oestroidea</taxon>
        <taxon>Calliphoridae</taxon>
        <taxon>Luciliinae</taxon>
        <taxon>Lucilia</taxon>
    </lineage>
</organism>
<dbReference type="EMBL" id="JRES01001345">
    <property type="protein sequence ID" value="KNC23522.1"/>
    <property type="molecule type" value="Genomic_DNA"/>
</dbReference>
<evidence type="ECO:0000256" key="3">
    <source>
        <dbReference type="ARBA" id="ARBA00060902"/>
    </source>
</evidence>
<evidence type="ECO:0000256" key="1">
    <source>
        <dbReference type="ARBA" id="ARBA00022729"/>
    </source>
</evidence>
<gene>
    <name evidence="5" type="ORF">FF38_00788</name>
</gene>
<dbReference type="InterPro" id="IPR038606">
    <property type="entry name" value="To_sf"/>
</dbReference>
<feature type="chain" id="PRO_5005535238" evidence="4">
    <location>
        <begin position="22"/>
        <end position="248"/>
    </location>
</feature>
<dbReference type="OrthoDB" id="8190514at2759"/>
<comment type="similarity">
    <text evidence="3">Belongs to the TO family.</text>
</comment>
<sequence length="248" mass="27826">MLRFCFVLSVTLFCLNYGVNAKFPTDPKPCKYGDSECLTKTIEYFLKEKNQGDSSINLVKIDPLEVKKISIKQGAESPVNIDLTFTNSNIHGLSNTKVVKVKGFGKDIKGNHELTLRSEQLDLVGDYSVKGRILVLPITGTGKSNITMLNVDLIMKFSTTPMEKDGATYMKIDKFQLEPVPKGMIFKIDNLFNGDKVLGDNMNIFLNENWSEIYSEISGSIGSAFGKIFHSVIGHVFTKYPYEQYFSE</sequence>
<dbReference type="GO" id="GO:0005615">
    <property type="term" value="C:extracellular space"/>
    <property type="evidence" value="ECO:0007669"/>
    <property type="project" value="TreeGrafter"/>
</dbReference>
<dbReference type="OMA" id="TTRFHMH"/>
<evidence type="ECO:0000256" key="2">
    <source>
        <dbReference type="ARBA" id="ARBA00023108"/>
    </source>
</evidence>
<keyword evidence="2" id="KW-0090">Biological rhythms</keyword>
<evidence type="ECO:0000313" key="6">
    <source>
        <dbReference type="Proteomes" id="UP000037069"/>
    </source>
</evidence>
<accession>A0A0L0BTZ6</accession>
<dbReference type="AlphaFoldDB" id="A0A0L0BTZ6"/>
<dbReference type="InterPro" id="IPR010562">
    <property type="entry name" value="Haemolymph_juvenile_hormone-bd"/>
</dbReference>
<dbReference type="FunFam" id="3.15.10.30:FF:000001">
    <property type="entry name" value="Takeout-like protein 1"/>
    <property type="match status" value="1"/>
</dbReference>
<protein>
    <submittedName>
        <fullName evidence="5">Protein takeout</fullName>
    </submittedName>
</protein>
<dbReference type="GO" id="GO:0007623">
    <property type="term" value="P:circadian rhythm"/>
    <property type="evidence" value="ECO:0007669"/>
    <property type="project" value="UniProtKB-ARBA"/>
</dbReference>
<keyword evidence="1 4" id="KW-0732">Signal</keyword>
<dbReference type="Gene3D" id="3.15.10.30">
    <property type="entry name" value="Haemolymph juvenile hormone binding protein"/>
    <property type="match status" value="1"/>
</dbReference>
<comment type="caution">
    <text evidence="5">The sequence shown here is derived from an EMBL/GenBank/DDBJ whole genome shotgun (WGS) entry which is preliminary data.</text>
</comment>
<keyword evidence="6" id="KW-1185">Reference proteome</keyword>
<dbReference type="Proteomes" id="UP000037069">
    <property type="component" value="Unassembled WGS sequence"/>
</dbReference>
<dbReference type="SMART" id="SM00700">
    <property type="entry name" value="JHBP"/>
    <property type="match status" value="1"/>
</dbReference>
<name>A0A0L0BTZ6_LUCCU</name>
<dbReference type="PANTHER" id="PTHR11008:SF40">
    <property type="entry name" value="PROTEIN TAKEOUT"/>
    <property type="match status" value="1"/>
</dbReference>
<evidence type="ECO:0000256" key="4">
    <source>
        <dbReference type="SAM" id="SignalP"/>
    </source>
</evidence>